<dbReference type="Pfam" id="PF00046">
    <property type="entry name" value="Homeodomain"/>
    <property type="match status" value="1"/>
</dbReference>
<dbReference type="InterPro" id="IPR001356">
    <property type="entry name" value="HD"/>
</dbReference>
<keyword evidence="4 7" id="KW-0371">Homeobox</keyword>
<feature type="compositionally biased region" description="Low complexity" evidence="9">
    <location>
        <begin position="123"/>
        <end position="139"/>
    </location>
</feature>
<dbReference type="FunFam" id="1.10.10.60:FF:000071">
    <property type="entry name" value="Retinal homeobox gene 2"/>
    <property type="match status" value="1"/>
</dbReference>
<keyword evidence="2" id="KW-0805">Transcription regulation</keyword>
<dbReference type="PROSITE" id="PS50071">
    <property type="entry name" value="HOMEOBOX_2"/>
    <property type="match status" value="1"/>
</dbReference>
<keyword evidence="6 7" id="KW-0539">Nucleus</keyword>
<feature type="domain" description="Homeobox" evidence="10">
    <location>
        <begin position="212"/>
        <end position="272"/>
    </location>
</feature>
<evidence type="ECO:0000313" key="12">
    <source>
        <dbReference type="WBParaSite" id="TREG1_26320.1"/>
    </source>
</evidence>
<dbReference type="InterPro" id="IPR009057">
    <property type="entry name" value="Homeodomain-like_sf"/>
</dbReference>
<evidence type="ECO:0000313" key="11">
    <source>
        <dbReference type="Proteomes" id="UP000050795"/>
    </source>
</evidence>
<protein>
    <recommendedName>
        <fullName evidence="10">Homeobox domain-containing protein</fullName>
    </recommendedName>
</protein>
<evidence type="ECO:0000256" key="2">
    <source>
        <dbReference type="ARBA" id="ARBA00023015"/>
    </source>
</evidence>
<evidence type="ECO:0000256" key="1">
    <source>
        <dbReference type="ARBA" id="ARBA00004123"/>
    </source>
</evidence>
<keyword evidence="11" id="KW-1185">Reference proteome</keyword>
<evidence type="ECO:0000256" key="4">
    <source>
        <dbReference type="ARBA" id="ARBA00023155"/>
    </source>
</evidence>
<reference evidence="12" key="2">
    <citation type="submission" date="2023-11" db="UniProtKB">
        <authorList>
            <consortium name="WormBaseParasite"/>
        </authorList>
    </citation>
    <scope>IDENTIFICATION</scope>
</reference>
<feature type="compositionally biased region" description="Basic residues" evidence="9">
    <location>
        <begin position="174"/>
        <end position="195"/>
    </location>
</feature>
<accession>A0AA85JJG0</accession>
<dbReference type="GO" id="GO:0045944">
    <property type="term" value="P:positive regulation of transcription by RNA polymerase II"/>
    <property type="evidence" value="ECO:0007669"/>
    <property type="project" value="InterPro"/>
</dbReference>
<evidence type="ECO:0000256" key="7">
    <source>
        <dbReference type="PROSITE-ProRule" id="PRU00108"/>
    </source>
</evidence>
<keyword evidence="3 7" id="KW-0238">DNA-binding</keyword>
<dbReference type="PROSITE" id="PS00027">
    <property type="entry name" value="HOMEOBOX_1"/>
    <property type="match status" value="1"/>
</dbReference>
<name>A0AA85JJG0_TRIRE</name>
<evidence type="ECO:0000256" key="6">
    <source>
        <dbReference type="ARBA" id="ARBA00023242"/>
    </source>
</evidence>
<dbReference type="GO" id="GO:0000978">
    <property type="term" value="F:RNA polymerase II cis-regulatory region sequence-specific DNA binding"/>
    <property type="evidence" value="ECO:0007669"/>
    <property type="project" value="TreeGrafter"/>
</dbReference>
<dbReference type="GO" id="GO:0000981">
    <property type="term" value="F:DNA-binding transcription factor activity, RNA polymerase II-specific"/>
    <property type="evidence" value="ECO:0007669"/>
    <property type="project" value="InterPro"/>
</dbReference>
<organism evidence="11 12">
    <name type="scientific">Trichobilharzia regenti</name>
    <name type="common">Nasal bird schistosome</name>
    <dbReference type="NCBI Taxonomy" id="157069"/>
    <lineage>
        <taxon>Eukaryota</taxon>
        <taxon>Metazoa</taxon>
        <taxon>Spiralia</taxon>
        <taxon>Lophotrochozoa</taxon>
        <taxon>Platyhelminthes</taxon>
        <taxon>Trematoda</taxon>
        <taxon>Digenea</taxon>
        <taxon>Strigeidida</taxon>
        <taxon>Schistosomatoidea</taxon>
        <taxon>Schistosomatidae</taxon>
        <taxon>Trichobilharzia</taxon>
    </lineage>
</organism>
<dbReference type="AlphaFoldDB" id="A0AA85JJG0"/>
<dbReference type="SUPFAM" id="SSF46689">
    <property type="entry name" value="Homeodomain-like"/>
    <property type="match status" value="1"/>
</dbReference>
<evidence type="ECO:0000256" key="5">
    <source>
        <dbReference type="ARBA" id="ARBA00023163"/>
    </source>
</evidence>
<evidence type="ECO:0000256" key="8">
    <source>
        <dbReference type="RuleBase" id="RU000682"/>
    </source>
</evidence>
<evidence type="ECO:0000259" key="10">
    <source>
        <dbReference type="PROSITE" id="PS50071"/>
    </source>
</evidence>
<dbReference type="Proteomes" id="UP000050795">
    <property type="component" value="Unassembled WGS sequence"/>
</dbReference>
<dbReference type="CDD" id="cd00086">
    <property type="entry name" value="homeodomain"/>
    <property type="match status" value="1"/>
</dbReference>
<dbReference type="GO" id="GO:0005634">
    <property type="term" value="C:nucleus"/>
    <property type="evidence" value="ECO:0007669"/>
    <property type="project" value="UniProtKB-SubCell"/>
</dbReference>
<dbReference type="Gene3D" id="1.10.10.60">
    <property type="entry name" value="Homeodomain-like"/>
    <property type="match status" value="1"/>
</dbReference>
<dbReference type="SMART" id="SM00389">
    <property type="entry name" value="HOX"/>
    <property type="match status" value="1"/>
</dbReference>
<dbReference type="InterPro" id="IPR017970">
    <property type="entry name" value="Homeobox_CS"/>
</dbReference>
<sequence>MQPNNLLQSVSPTYYSSCSTDSMKNISICAQNSFFGIASLLGFNERKQVNEIDLTKLSNSSENLFTTLSDDSNVMDYIKLSEAPQWFNSQMKNNIQNHSAFHDHDHYSLNSPKRTIPSYKFNSQMENKNSNNNNNNQINTKTRSLKSKPLLRPPTSNTGIETSTNDANSLTVKTRTKHQNHVSQHVHHHHHHHHQQQQQQQHQLREQHSRDRKHRRNRTTFTTFQLHELECAFEHSHYPDVLNREELAAKIRLPEVRVQVWFQNRRAKWRRQEKQEAMIHTKNLEEALPYLKKHNNNNNNASFEMNPLKTEIHPSDVDNKISRSSLPAIRGLVQFLVLLLDFISCS</sequence>
<reference evidence="11" key="1">
    <citation type="submission" date="2022-06" db="EMBL/GenBank/DDBJ databases">
        <authorList>
            <person name="Berger JAMES D."/>
            <person name="Berger JAMES D."/>
        </authorList>
    </citation>
    <scope>NUCLEOTIDE SEQUENCE [LARGE SCALE GENOMIC DNA]</scope>
</reference>
<feature type="DNA-binding region" description="Homeobox" evidence="7">
    <location>
        <begin position="214"/>
        <end position="273"/>
    </location>
</feature>
<keyword evidence="5" id="KW-0804">Transcription</keyword>
<dbReference type="PANTHER" id="PTHR46271">
    <property type="entry name" value="HOMEOBOX PROTEIN, PUTATIVE-RELATED"/>
    <property type="match status" value="1"/>
</dbReference>
<proteinExistence type="predicted"/>
<dbReference type="WBParaSite" id="TREG1_26320.1">
    <property type="protein sequence ID" value="TREG1_26320.1"/>
    <property type="gene ID" value="TREG1_26320"/>
</dbReference>
<dbReference type="InterPro" id="IPR043562">
    <property type="entry name" value="RAX/RAX2"/>
</dbReference>
<feature type="region of interest" description="Disordered" evidence="9">
    <location>
        <begin position="123"/>
        <end position="220"/>
    </location>
</feature>
<evidence type="ECO:0000256" key="3">
    <source>
        <dbReference type="ARBA" id="ARBA00023125"/>
    </source>
</evidence>
<dbReference type="PANTHER" id="PTHR46271:SF4">
    <property type="entry name" value="HOMEOBOX PROTEIN, PUTATIVE-RELATED"/>
    <property type="match status" value="1"/>
</dbReference>
<feature type="compositionally biased region" description="Polar residues" evidence="9">
    <location>
        <begin position="154"/>
        <end position="173"/>
    </location>
</feature>
<evidence type="ECO:0000256" key="9">
    <source>
        <dbReference type="SAM" id="MobiDB-lite"/>
    </source>
</evidence>
<comment type="subcellular location">
    <subcellularLocation>
        <location evidence="1 7 8">Nucleus</location>
    </subcellularLocation>
</comment>